<dbReference type="PANTHER" id="PTHR31558:SF3">
    <property type="entry name" value="CW14 PROTEIN"/>
    <property type="match status" value="1"/>
</dbReference>
<feature type="region of interest" description="Disordered" evidence="1">
    <location>
        <begin position="619"/>
        <end position="641"/>
    </location>
</feature>
<dbReference type="InterPro" id="IPR001849">
    <property type="entry name" value="PH_domain"/>
</dbReference>
<dbReference type="InParanoid" id="B7FUL4"/>
<evidence type="ECO:0000313" key="4">
    <source>
        <dbReference type="Proteomes" id="UP000000759"/>
    </source>
</evidence>
<name>B7FUL4_PHATC</name>
<reference evidence="4" key="2">
    <citation type="submission" date="2008-08" db="EMBL/GenBank/DDBJ databases">
        <authorList>
            <consortium name="Diatom Consortium"/>
            <person name="Grigoriev I."/>
            <person name="Grimwood J."/>
            <person name="Kuo A."/>
            <person name="Otillar R.P."/>
            <person name="Salamov A."/>
            <person name="Detter J.C."/>
            <person name="Lindquist E."/>
            <person name="Shapiro H."/>
            <person name="Lucas S."/>
            <person name="Glavina del Rio T."/>
            <person name="Pitluck S."/>
            <person name="Rokhsar D."/>
            <person name="Bowler C."/>
        </authorList>
    </citation>
    <scope>GENOME REANNOTATION</scope>
    <source>
        <strain evidence="4">CCAP 1055/1</strain>
    </source>
</reference>
<dbReference type="OrthoDB" id="9970435at2759"/>
<feature type="compositionally biased region" description="Polar residues" evidence="1">
    <location>
        <begin position="212"/>
        <end position="229"/>
    </location>
</feature>
<dbReference type="InterPro" id="IPR009769">
    <property type="entry name" value="EDR2_C"/>
</dbReference>
<dbReference type="PANTHER" id="PTHR31558">
    <property type="entry name" value="CW14 PROTEIN"/>
    <property type="match status" value="1"/>
</dbReference>
<dbReference type="InterPro" id="IPR011993">
    <property type="entry name" value="PH-like_dom_sf"/>
</dbReference>
<feature type="region of interest" description="Disordered" evidence="1">
    <location>
        <begin position="187"/>
        <end position="250"/>
    </location>
</feature>
<feature type="compositionally biased region" description="Polar residues" evidence="1">
    <location>
        <begin position="187"/>
        <end position="198"/>
    </location>
</feature>
<dbReference type="EMBL" id="CM000607">
    <property type="protein sequence ID" value="EEC50285.1"/>
    <property type="molecule type" value="Genomic_DNA"/>
</dbReference>
<evidence type="ECO:0000256" key="1">
    <source>
        <dbReference type="SAM" id="MobiDB-lite"/>
    </source>
</evidence>
<evidence type="ECO:0000313" key="3">
    <source>
        <dbReference type="EMBL" id="EEC50285.1"/>
    </source>
</evidence>
<dbReference type="HOGENOM" id="CLU_305341_0_0_1"/>
<organism evidence="3 4">
    <name type="scientific">Phaeodactylum tricornutum (strain CCAP 1055/1)</name>
    <dbReference type="NCBI Taxonomy" id="556484"/>
    <lineage>
        <taxon>Eukaryota</taxon>
        <taxon>Sar</taxon>
        <taxon>Stramenopiles</taxon>
        <taxon>Ochrophyta</taxon>
        <taxon>Bacillariophyta</taxon>
        <taxon>Bacillariophyceae</taxon>
        <taxon>Bacillariophycidae</taxon>
        <taxon>Naviculales</taxon>
        <taxon>Phaeodactylaceae</taxon>
        <taxon>Phaeodactylum</taxon>
    </lineage>
</organism>
<feature type="region of interest" description="Disordered" evidence="1">
    <location>
        <begin position="107"/>
        <end position="130"/>
    </location>
</feature>
<accession>B7FUL4</accession>
<proteinExistence type="predicted"/>
<dbReference type="RefSeq" id="XP_002178620.1">
    <property type="nucleotide sequence ID" value="XM_002178584.1"/>
</dbReference>
<reference evidence="3 4" key="1">
    <citation type="journal article" date="2008" name="Nature">
        <title>The Phaeodactylum genome reveals the evolutionary history of diatom genomes.</title>
        <authorList>
            <person name="Bowler C."/>
            <person name="Allen A.E."/>
            <person name="Badger J.H."/>
            <person name="Grimwood J."/>
            <person name="Jabbari K."/>
            <person name="Kuo A."/>
            <person name="Maheswari U."/>
            <person name="Martens C."/>
            <person name="Maumus F."/>
            <person name="Otillar R.P."/>
            <person name="Rayko E."/>
            <person name="Salamov A."/>
            <person name="Vandepoele K."/>
            <person name="Beszteri B."/>
            <person name="Gruber A."/>
            <person name="Heijde M."/>
            <person name="Katinka M."/>
            <person name="Mock T."/>
            <person name="Valentin K."/>
            <person name="Verret F."/>
            <person name="Berges J.A."/>
            <person name="Brownlee C."/>
            <person name="Cadoret J.P."/>
            <person name="Chiovitti A."/>
            <person name="Choi C.J."/>
            <person name="Coesel S."/>
            <person name="De Martino A."/>
            <person name="Detter J.C."/>
            <person name="Durkin C."/>
            <person name="Falciatore A."/>
            <person name="Fournet J."/>
            <person name="Haruta M."/>
            <person name="Huysman M.J."/>
            <person name="Jenkins B.D."/>
            <person name="Jiroutova K."/>
            <person name="Jorgensen R.E."/>
            <person name="Joubert Y."/>
            <person name="Kaplan A."/>
            <person name="Kroger N."/>
            <person name="Kroth P.G."/>
            <person name="La Roche J."/>
            <person name="Lindquist E."/>
            <person name="Lommer M."/>
            <person name="Martin-Jezequel V."/>
            <person name="Lopez P.J."/>
            <person name="Lucas S."/>
            <person name="Mangogna M."/>
            <person name="McGinnis K."/>
            <person name="Medlin L.K."/>
            <person name="Montsant A."/>
            <person name="Oudot-Le Secq M.P."/>
            <person name="Napoli C."/>
            <person name="Obornik M."/>
            <person name="Parker M.S."/>
            <person name="Petit J.L."/>
            <person name="Porcel B.M."/>
            <person name="Poulsen N."/>
            <person name="Robison M."/>
            <person name="Rychlewski L."/>
            <person name="Rynearson T.A."/>
            <person name="Schmutz J."/>
            <person name="Shapiro H."/>
            <person name="Siaut M."/>
            <person name="Stanley M."/>
            <person name="Sussman M.R."/>
            <person name="Taylor A.R."/>
            <person name="Vardi A."/>
            <person name="von Dassow P."/>
            <person name="Vyverman W."/>
            <person name="Willis A."/>
            <person name="Wyrwicz L.S."/>
            <person name="Rokhsar D.S."/>
            <person name="Weissenbach J."/>
            <person name="Armbrust E.V."/>
            <person name="Green B.R."/>
            <person name="Van de Peer Y."/>
            <person name="Grigoriev I.V."/>
        </authorList>
    </citation>
    <scope>NUCLEOTIDE SEQUENCE [LARGE SCALE GENOMIC DNA]</scope>
    <source>
        <strain evidence="3 4">CCAP 1055/1</strain>
    </source>
</reference>
<evidence type="ECO:0000259" key="2">
    <source>
        <dbReference type="PROSITE" id="PS50003"/>
    </source>
</evidence>
<keyword evidence="4" id="KW-1185">Reference proteome</keyword>
<gene>
    <name evidence="3" type="ORF">PHATRDRAFT_44591</name>
</gene>
<feature type="domain" description="PH" evidence="2">
    <location>
        <begin position="283"/>
        <end position="444"/>
    </location>
</feature>
<feature type="region of interest" description="Disordered" evidence="1">
    <location>
        <begin position="1"/>
        <end position="79"/>
    </location>
</feature>
<dbReference type="SUPFAM" id="SSF50729">
    <property type="entry name" value="PH domain-like"/>
    <property type="match status" value="1"/>
</dbReference>
<feature type="compositionally biased region" description="Basic and acidic residues" evidence="1">
    <location>
        <begin position="199"/>
        <end position="208"/>
    </location>
</feature>
<feature type="region of interest" description="Disordered" evidence="1">
    <location>
        <begin position="151"/>
        <end position="174"/>
    </location>
</feature>
<dbReference type="Proteomes" id="UP000000759">
    <property type="component" value="Chromosome 4"/>
</dbReference>
<dbReference type="AlphaFoldDB" id="B7FUL4"/>
<dbReference type="PROSITE" id="PS50003">
    <property type="entry name" value="PH_DOMAIN"/>
    <property type="match status" value="1"/>
</dbReference>
<feature type="compositionally biased region" description="Basic and acidic residues" evidence="1">
    <location>
        <begin position="57"/>
        <end position="66"/>
    </location>
</feature>
<dbReference type="Pfam" id="PF07059">
    <property type="entry name" value="EDR2_C"/>
    <property type="match status" value="1"/>
</dbReference>
<dbReference type="PaxDb" id="2850-Phatr44591"/>
<dbReference type="STRING" id="556484.B7FUL4"/>
<dbReference type="Gene3D" id="2.30.29.30">
    <property type="entry name" value="Pleckstrin-homology domain (PH domain)/Phosphotyrosine-binding domain (PTB)"/>
    <property type="match status" value="1"/>
</dbReference>
<dbReference type="eggNOG" id="ENOG502QQV7">
    <property type="taxonomic scope" value="Eukaryota"/>
</dbReference>
<dbReference type="GeneID" id="7197610"/>
<dbReference type="OMA" id="YSANGAW"/>
<dbReference type="KEGG" id="pti:PHATRDRAFT_44591"/>
<sequence length="972" mass="107122">MTSARERSSSAGAGVPHQRDLPVSFHLAGDAQIDETISNGRMRANTAPSIVDEESDTVQHQEKQDIPEIPPSGSSEDEELKLAQTMALAIQNNPNLTRDEIRKLIQTTTGGTKPASLMSTNNGSETSGSAVLQPSLLIPGRLMSGFFQSDEAEKEGDNVSSGKDGKKKSFRFDGSLRERAKGRLSEIWTSSGANSNSIRGKEEGDIKDAQASGHSSLSSTTGRDNSSRSSFRKERNHVRSPPVSPLTTPMVIADDNKFKSIVSPASASMTTSKSVPIRMIGIAWKRRGGMGKYSANGAWERRRIELQGTKLLYYRTDGDTTYEQVSPSASRDDASLTASAVMPSMDDNNNPEGVVIARRQTWLESATSKAASSWVVNDQDHTTPRGHIDLAKEKATVNAAFGHSNAPSPFAISIKVRAETKWKLCFDYHRTQMEWLAALTDVVVQGSVDSYNSNILIAADPSNQTESALFHPPQVNHPPTDSNEPAVSRRLWMMESYTVSTTQNVDNDHSDSENEDDSESSSLDERDDDVEESVTISRGASDPMTLSASHTSIVEGAKKVLFIPERYLAFVSGIVNASLAYARASSTSTENFWYAVVVVNFCVLWCLVKEPDWRGMVSQPEMRSAQPSRCDKQQRRENTKRKAAAIEPKSTVTGRSTDPSAYIPMAGSTTVKLKHTTDLPVNDKNEVFAGWCDPPGNILAVRSHGYSLTKKKIPSPGSLYNCARVDIFESPSRYPDMALRVKLPSVDFKDDDRPKTWRTPDVLIVSIALPTDPPKLGRSSSDGGGYTVTCYFTMTQETRDILRRVTADDYDPSKENIDDIQKSTVNAVRLLEEWVRRAPTDPSWFSRFKVVPNAHNLKEIGMPAWISKYNGKPFLIKRPGTTGFIFEHPELSCLEFDVSLHPFPYIAKQAICFMKESYFKKVLVSFGFVIEGKSDDQLPECVIGCMQLCYPDPAHAISGASFFDGTSKRSFQ</sequence>
<feature type="region of interest" description="Disordered" evidence="1">
    <location>
        <begin position="502"/>
        <end position="546"/>
    </location>
</feature>
<protein>
    <recommendedName>
        <fullName evidence="2">PH domain-containing protein</fullName>
    </recommendedName>
</protein>